<dbReference type="PROSITE" id="PS50932">
    <property type="entry name" value="HTH_LACI_2"/>
    <property type="match status" value="1"/>
</dbReference>
<evidence type="ECO:0000259" key="5">
    <source>
        <dbReference type="PROSITE" id="PS50932"/>
    </source>
</evidence>
<dbReference type="PROSITE" id="PS00356">
    <property type="entry name" value="HTH_LACI_1"/>
    <property type="match status" value="1"/>
</dbReference>
<evidence type="ECO:0000259" key="6">
    <source>
        <dbReference type="PROSITE" id="PS50943"/>
    </source>
</evidence>
<dbReference type="Pfam" id="PF13377">
    <property type="entry name" value="Peripla_BP_3"/>
    <property type="match status" value="1"/>
</dbReference>
<dbReference type="Pfam" id="PF00356">
    <property type="entry name" value="LacI"/>
    <property type="match status" value="1"/>
</dbReference>
<dbReference type="RefSeq" id="WP_121585961.1">
    <property type="nucleotide sequence ID" value="NZ_RCHT01000001.1"/>
</dbReference>
<reference evidence="7 8" key="1">
    <citation type="submission" date="2018-10" db="EMBL/GenBank/DDBJ databases">
        <title>Anaerotruncus faecis sp. nov., isolated from human feces.</title>
        <authorList>
            <person name="Wang Y.-J."/>
        </authorList>
    </citation>
    <scope>NUCLEOTIDE SEQUENCE [LARGE SCALE GENOMIC DNA]</scope>
    <source>
        <strain evidence="7 8">22A2-44</strain>
    </source>
</reference>
<dbReference type="InterPro" id="IPR000843">
    <property type="entry name" value="HTH_LacI"/>
</dbReference>
<dbReference type="AlphaFoldDB" id="A0A498CV21"/>
<dbReference type="Proteomes" id="UP000276301">
    <property type="component" value="Unassembled WGS sequence"/>
</dbReference>
<evidence type="ECO:0000256" key="3">
    <source>
        <dbReference type="ARBA" id="ARBA00023125"/>
    </source>
</evidence>
<dbReference type="PROSITE" id="PS50943">
    <property type="entry name" value="HTH_CROC1"/>
    <property type="match status" value="1"/>
</dbReference>
<protein>
    <submittedName>
        <fullName evidence="7">LacI family DNA-binding transcriptional regulator</fullName>
    </submittedName>
</protein>
<evidence type="ECO:0000256" key="2">
    <source>
        <dbReference type="ARBA" id="ARBA00023015"/>
    </source>
</evidence>
<proteinExistence type="predicted"/>
<evidence type="ECO:0000313" key="8">
    <source>
        <dbReference type="Proteomes" id="UP000276301"/>
    </source>
</evidence>
<dbReference type="CDD" id="cd06267">
    <property type="entry name" value="PBP1_LacI_sugar_binding-like"/>
    <property type="match status" value="1"/>
</dbReference>
<dbReference type="Gene3D" id="1.10.260.40">
    <property type="entry name" value="lambda repressor-like DNA-binding domains"/>
    <property type="match status" value="1"/>
</dbReference>
<evidence type="ECO:0000256" key="4">
    <source>
        <dbReference type="ARBA" id="ARBA00023163"/>
    </source>
</evidence>
<accession>A0A498CV21</accession>
<dbReference type="SUPFAM" id="SSF53822">
    <property type="entry name" value="Periplasmic binding protein-like I"/>
    <property type="match status" value="2"/>
</dbReference>
<dbReference type="InterPro" id="IPR001387">
    <property type="entry name" value="Cro/C1-type_HTH"/>
</dbReference>
<keyword evidence="3 7" id="KW-0238">DNA-binding</keyword>
<keyword evidence="4" id="KW-0804">Transcription</keyword>
<name>A0A498CV21_9FIRM</name>
<dbReference type="Pfam" id="PF13407">
    <property type="entry name" value="Peripla_BP_4"/>
    <property type="match status" value="1"/>
</dbReference>
<dbReference type="GO" id="GO:0003700">
    <property type="term" value="F:DNA-binding transcription factor activity"/>
    <property type="evidence" value="ECO:0007669"/>
    <property type="project" value="TreeGrafter"/>
</dbReference>
<dbReference type="InterPro" id="IPR028082">
    <property type="entry name" value="Peripla_BP_I"/>
</dbReference>
<keyword evidence="1" id="KW-0678">Repressor</keyword>
<dbReference type="PANTHER" id="PTHR30146">
    <property type="entry name" value="LACI-RELATED TRANSCRIPTIONAL REPRESSOR"/>
    <property type="match status" value="1"/>
</dbReference>
<dbReference type="InterPro" id="IPR025997">
    <property type="entry name" value="SBP_2_dom"/>
</dbReference>
<sequence length="657" mass="72185">MVTIREVARESGVSAATVSHVLNGTRRVEPETAARVRAAIEKLGYRPLREYDRYGLRGIRLAGFFAHGTGMCACADFFGLLEQRLAEHKIQLVLIAAPETIPDGELRALQRFHRLSFCVVHTSVRVPPARREAPPYEVPTVFLSSTPPPAGNSCAVSFDYRQAVRMALSHLISRGHREITILTSIHNIDVTEEIRAGARALFADRGLEYWPSRFLNIARAVEEGNEAVQAAVDAHFARHPGLTAVVAAGTWATVHAAASLRRHGLDYPRDVSLVAMDGLYAMEESRPDLTRVDLGAPQLADAVVRALINERMDESRTLLLPSFLPGGSTRSLARAPSGGPAARPELLELSEDELGRIRSRRFTACIALDGAGTMFSELVLQGVRESLASLDMTLLEVAEAKGSVGMRDMQLQELARLAPDAIISFSNDQTALRDRFLALSAERSKLILGVDVPPDLPEYAYATCVATNETEKGRLAGRLLASEMIRRGKRKIGFVCNADINFTARQRDMSAIGTVTEDFPQLDIVFRKDFIREQNALSVVRDALEAHPETEGLYIFSADATLTAQKYLQSIGREDILLVTTQINDEIARLFLMNQNVIGIVSSQAYEMGRYLGLAAASSLLGKHLPSYVVVEPVLITAGNLEKSWVRTARRRPPTKK</sequence>
<comment type="caution">
    <text evidence="7">The sequence shown here is derived from an EMBL/GenBank/DDBJ whole genome shotgun (WGS) entry which is preliminary data.</text>
</comment>
<dbReference type="PANTHER" id="PTHR30146:SF148">
    <property type="entry name" value="HTH-TYPE TRANSCRIPTIONAL REPRESSOR PURR-RELATED"/>
    <property type="match status" value="1"/>
</dbReference>
<dbReference type="Gene3D" id="3.40.50.2300">
    <property type="match status" value="4"/>
</dbReference>
<gene>
    <name evidence="7" type="ORF">D4A47_02275</name>
</gene>
<dbReference type="InterPro" id="IPR010982">
    <property type="entry name" value="Lambda_DNA-bd_dom_sf"/>
</dbReference>
<feature type="domain" description="HTH cro/C1-type" evidence="6">
    <location>
        <begin position="3"/>
        <end position="46"/>
    </location>
</feature>
<evidence type="ECO:0000256" key="1">
    <source>
        <dbReference type="ARBA" id="ARBA00022491"/>
    </source>
</evidence>
<evidence type="ECO:0000313" key="7">
    <source>
        <dbReference type="EMBL" id="RLL14829.1"/>
    </source>
</evidence>
<feature type="domain" description="HTH lacI-type" evidence="5">
    <location>
        <begin position="2"/>
        <end position="50"/>
    </location>
</feature>
<dbReference type="SUPFAM" id="SSF47413">
    <property type="entry name" value="lambda repressor-like DNA-binding domains"/>
    <property type="match status" value="1"/>
</dbReference>
<dbReference type="GO" id="GO:0000976">
    <property type="term" value="F:transcription cis-regulatory region binding"/>
    <property type="evidence" value="ECO:0007669"/>
    <property type="project" value="TreeGrafter"/>
</dbReference>
<keyword evidence="2" id="KW-0805">Transcription regulation</keyword>
<keyword evidence="8" id="KW-1185">Reference proteome</keyword>
<organism evidence="7 8">
    <name type="scientific">Anaerotruncus massiliensis</name>
    <name type="common">ex Liu et al. 2021</name>
    <dbReference type="NCBI Taxonomy" id="2321404"/>
    <lineage>
        <taxon>Bacteria</taxon>
        <taxon>Bacillati</taxon>
        <taxon>Bacillota</taxon>
        <taxon>Clostridia</taxon>
        <taxon>Eubacteriales</taxon>
        <taxon>Oscillospiraceae</taxon>
        <taxon>Anaerotruncus</taxon>
    </lineage>
</organism>
<dbReference type="SMART" id="SM00354">
    <property type="entry name" value="HTH_LACI"/>
    <property type="match status" value="1"/>
</dbReference>
<dbReference type="EMBL" id="RCHT01000001">
    <property type="protein sequence ID" value="RLL14829.1"/>
    <property type="molecule type" value="Genomic_DNA"/>
</dbReference>
<dbReference type="InterPro" id="IPR046335">
    <property type="entry name" value="LacI/GalR-like_sensor"/>
</dbReference>
<dbReference type="CDD" id="cd01392">
    <property type="entry name" value="HTH_LacI"/>
    <property type="match status" value="1"/>
</dbReference>